<dbReference type="NCBIfam" id="TIGR01024">
    <property type="entry name" value="rplS_bact"/>
    <property type="match status" value="1"/>
</dbReference>
<dbReference type="InterPro" id="IPR008991">
    <property type="entry name" value="Translation_prot_SH3-like_sf"/>
</dbReference>
<evidence type="ECO:0000313" key="9">
    <source>
        <dbReference type="Proteomes" id="UP000069771"/>
    </source>
</evidence>
<evidence type="ECO:0000256" key="1">
    <source>
        <dbReference type="ARBA" id="ARBA00002349"/>
    </source>
</evidence>
<dbReference type="STRING" id="1702221.AALO17_09460"/>
<dbReference type="PRINTS" id="PR00061">
    <property type="entry name" value="RIBOSOMALL19"/>
</dbReference>
<dbReference type="SUPFAM" id="SSF50104">
    <property type="entry name" value="Translation proteins SH3-like domain"/>
    <property type="match status" value="1"/>
</dbReference>
<dbReference type="PATRIC" id="fig|1702221.3.peg.915"/>
<dbReference type="KEGG" id="fro:AALO17_09460"/>
<keyword evidence="4 6" id="KW-0687">Ribonucleoprotein</keyword>
<dbReference type="EMBL" id="CP011391">
    <property type="protein sequence ID" value="AMK54080.1"/>
    <property type="molecule type" value="Genomic_DNA"/>
</dbReference>
<dbReference type="PANTHER" id="PTHR15680:SF9">
    <property type="entry name" value="LARGE RIBOSOMAL SUBUNIT PROTEIN BL19M"/>
    <property type="match status" value="1"/>
</dbReference>
<dbReference type="PANTHER" id="PTHR15680">
    <property type="entry name" value="RIBOSOMAL PROTEIN L19"/>
    <property type="match status" value="1"/>
</dbReference>
<gene>
    <name evidence="6" type="primary">rplS</name>
    <name evidence="8" type="ORF">AALO17_09460</name>
</gene>
<keyword evidence="3 6" id="KW-0689">Ribosomal protein</keyword>
<dbReference type="Proteomes" id="UP000069771">
    <property type="component" value="Chromosome"/>
</dbReference>
<dbReference type="GO" id="GO:0022625">
    <property type="term" value="C:cytosolic large ribosomal subunit"/>
    <property type="evidence" value="ECO:0007669"/>
    <property type="project" value="TreeGrafter"/>
</dbReference>
<accession>A0A140DTV3</accession>
<dbReference type="PIRSF" id="PIRSF002191">
    <property type="entry name" value="Ribosomal_L19"/>
    <property type="match status" value="1"/>
</dbReference>
<evidence type="ECO:0000256" key="6">
    <source>
        <dbReference type="HAMAP-Rule" id="MF_00402"/>
    </source>
</evidence>
<proteinExistence type="inferred from homology"/>
<dbReference type="HAMAP" id="MF_00402">
    <property type="entry name" value="Ribosomal_bL19"/>
    <property type="match status" value="1"/>
</dbReference>
<reference evidence="8 9" key="1">
    <citation type="journal article" date="2016" name="Gut Pathog.">
        <title>Whole genome sequencing of "Faecalibaculum rodentium" ALO17, isolated from C57BL/6J laboratory mouse feces.</title>
        <authorList>
            <person name="Lim S."/>
            <person name="Chang D.H."/>
            <person name="Ahn S."/>
            <person name="Kim B.C."/>
        </authorList>
    </citation>
    <scope>NUCLEOTIDE SEQUENCE [LARGE SCALE GENOMIC DNA]</scope>
    <source>
        <strain evidence="8 9">Alo17</strain>
    </source>
</reference>
<dbReference type="AlphaFoldDB" id="A0A140DTV3"/>
<comment type="function">
    <text evidence="1 6 7">This protein is located at the 30S-50S ribosomal subunit interface and may play a role in the structure and function of the aminoacyl-tRNA binding site.</text>
</comment>
<organism evidence="8 9">
    <name type="scientific">Faecalibaculum rodentium</name>
    <dbReference type="NCBI Taxonomy" id="1702221"/>
    <lineage>
        <taxon>Bacteria</taxon>
        <taxon>Bacillati</taxon>
        <taxon>Bacillota</taxon>
        <taxon>Erysipelotrichia</taxon>
        <taxon>Erysipelotrichales</taxon>
        <taxon>Erysipelotrichaceae</taxon>
        <taxon>Faecalibaculum</taxon>
    </lineage>
</organism>
<dbReference type="InterPro" id="IPR001857">
    <property type="entry name" value="Ribosomal_bL19"/>
</dbReference>
<evidence type="ECO:0000313" key="8">
    <source>
        <dbReference type="EMBL" id="AMK54080.1"/>
    </source>
</evidence>
<evidence type="ECO:0000256" key="3">
    <source>
        <dbReference type="ARBA" id="ARBA00022980"/>
    </source>
</evidence>
<evidence type="ECO:0000256" key="2">
    <source>
        <dbReference type="ARBA" id="ARBA00005781"/>
    </source>
</evidence>
<dbReference type="Gene3D" id="2.30.30.790">
    <property type="match status" value="1"/>
</dbReference>
<evidence type="ECO:0000256" key="5">
    <source>
        <dbReference type="ARBA" id="ARBA00035171"/>
    </source>
</evidence>
<dbReference type="GO" id="GO:0006412">
    <property type="term" value="P:translation"/>
    <property type="evidence" value="ECO:0007669"/>
    <property type="project" value="UniProtKB-UniRule"/>
</dbReference>
<dbReference type="Pfam" id="PF01245">
    <property type="entry name" value="Ribosomal_L19"/>
    <property type="match status" value="1"/>
</dbReference>
<sequence>MKEKEKSVMNMNLVNEVTKTQLKKDLPELRSGQTVKVFVRIHEGEKSRIQVFEGVITEKVGGGINESITVRKLSSGIGVERKFPIHSPIVEKIEVVRQGKVRRNKLRYLRNRSGKSARLKEVRK</sequence>
<dbReference type="GO" id="GO:0003735">
    <property type="term" value="F:structural constituent of ribosome"/>
    <property type="evidence" value="ECO:0007669"/>
    <property type="project" value="InterPro"/>
</dbReference>
<evidence type="ECO:0000256" key="4">
    <source>
        <dbReference type="ARBA" id="ARBA00023274"/>
    </source>
</evidence>
<dbReference type="InterPro" id="IPR038657">
    <property type="entry name" value="Ribosomal_bL19_sf"/>
</dbReference>
<evidence type="ECO:0000256" key="7">
    <source>
        <dbReference type="RuleBase" id="RU000559"/>
    </source>
</evidence>
<name>A0A140DTV3_9FIRM</name>
<comment type="similarity">
    <text evidence="2 6 7">Belongs to the bacterial ribosomal protein bL19 family.</text>
</comment>
<protein>
    <recommendedName>
        <fullName evidence="5 6">Large ribosomal subunit protein bL19</fullName>
    </recommendedName>
</protein>
<keyword evidence="9" id="KW-1185">Reference proteome</keyword>